<evidence type="ECO:0000313" key="1">
    <source>
        <dbReference type="EMBL" id="KHN84865.1"/>
    </source>
</evidence>
<reference evidence="1 2" key="1">
    <citation type="submission" date="2014-11" db="EMBL/GenBank/DDBJ databases">
        <title>Genetic blueprint of the zoonotic pathogen Toxocara canis.</title>
        <authorList>
            <person name="Zhu X.-Q."/>
            <person name="Korhonen P.K."/>
            <person name="Cai H."/>
            <person name="Young N.D."/>
            <person name="Nejsum P."/>
            <person name="von Samson-Himmelstjerna G."/>
            <person name="Boag P.R."/>
            <person name="Tan P."/>
            <person name="Li Q."/>
            <person name="Min J."/>
            <person name="Yang Y."/>
            <person name="Wang X."/>
            <person name="Fang X."/>
            <person name="Hall R.S."/>
            <person name="Hofmann A."/>
            <person name="Sternberg P.W."/>
            <person name="Jex A.R."/>
            <person name="Gasser R.B."/>
        </authorList>
    </citation>
    <scope>NUCLEOTIDE SEQUENCE [LARGE SCALE GENOMIC DNA]</scope>
    <source>
        <strain evidence="1">PN_DK_2014</strain>
    </source>
</reference>
<proteinExistence type="predicted"/>
<dbReference type="AlphaFoldDB" id="A0A0B2VV85"/>
<evidence type="ECO:0000313" key="2">
    <source>
        <dbReference type="Proteomes" id="UP000031036"/>
    </source>
</evidence>
<keyword evidence="2" id="KW-1185">Reference proteome</keyword>
<name>A0A0B2VV85_TOXCA</name>
<sequence length="152" mass="17254">MALGMGSETYAKFRADVRADLREEIMAEIRQQLIPMVRALVQEVMDSVKSTVAPTQFDQGTHYLDSVQQLEEKEIRGRSVALVGVNQVTDVPPRERNNVDCGTVLDIFDTIPIPFLTKSSEWDRSKRAERDQLKLSLAIRMTRSRFFATHAA</sequence>
<dbReference type="Proteomes" id="UP000031036">
    <property type="component" value="Unassembled WGS sequence"/>
</dbReference>
<protein>
    <submittedName>
        <fullName evidence="1">Uncharacterized protein</fullName>
    </submittedName>
</protein>
<dbReference type="EMBL" id="JPKZ01000895">
    <property type="protein sequence ID" value="KHN84865.1"/>
    <property type="molecule type" value="Genomic_DNA"/>
</dbReference>
<gene>
    <name evidence="1" type="ORF">Tcan_08322</name>
</gene>
<comment type="caution">
    <text evidence="1">The sequence shown here is derived from an EMBL/GenBank/DDBJ whole genome shotgun (WGS) entry which is preliminary data.</text>
</comment>
<dbReference type="OrthoDB" id="5869388at2759"/>
<organism evidence="1 2">
    <name type="scientific">Toxocara canis</name>
    <name type="common">Canine roundworm</name>
    <dbReference type="NCBI Taxonomy" id="6265"/>
    <lineage>
        <taxon>Eukaryota</taxon>
        <taxon>Metazoa</taxon>
        <taxon>Ecdysozoa</taxon>
        <taxon>Nematoda</taxon>
        <taxon>Chromadorea</taxon>
        <taxon>Rhabditida</taxon>
        <taxon>Spirurina</taxon>
        <taxon>Ascaridomorpha</taxon>
        <taxon>Ascaridoidea</taxon>
        <taxon>Toxocaridae</taxon>
        <taxon>Toxocara</taxon>
    </lineage>
</organism>
<accession>A0A0B2VV85</accession>